<feature type="compositionally biased region" description="Polar residues" evidence="1">
    <location>
        <begin position="43"/>
        <end position="61"/>
    </location>
</feature>
<dbReference type="InterPro" id="IPR001870">
    <property type="entry name" value="B30.2/SPRY"/>
</dbReference>
<evidence type="ECO:0000313" key="4">
    <source>
        <dbReference type="Proteomes" id="UP001209878"/>
    </source>
</evidence>
<dbReference type="EMBL" id="JAODUO010000017">
    <property type="protein sequence ID" value="KAK2193108.1"/>
    <property type="molecule type" value="Genomic_DNA"/>
</dbReference>
<dbReference type="PROSITE" id="PS50188">
    <property type="entry name" value="B302_SPRY"/>
    <property type="match status" value="1"/>
</dbReference>
<dbReference type="PANTHER" id="PTHR12245">
    <property type="entry name" value="SPRY DOMAIN CONTAINING SOCS BOX PROTEIN"/>
    <property type="match status" value="1"/>
</dbReference>
<organism evidence="3 4">
    <name type="scientific">Ridgeia piscesae</name>
    <name type="common">Tubeworm</name>
    <dbReference type="NCBI Taxonomy" id="27915"/>
    <lineage>
        <taxon>Eukaryota</taxon>
        <taxon>Metazoa</taxon>
        <taxon>Spiralia</taxon>
        <taxon>Lophotrochozoa</taxon>
        <taxon>Annelida</taxon>
        <taxon>Polychaeta</taxon>
        <taxon>Sedentaria</taxon>
        <taxon>Canalipalpata</taxon>
        <taxon>Sabellida</taxon>
        <taxon>Siboglinidae</taxon>
        <taxon>Ridgeia</taxon>
    </lineage>
</organism>
<accession>A0AAD9PEK8</accession>
<dbReference type="InterPro" id="IPR043136">
    <property type="entry name" value="B30.2/SPRY_sf"/>
</dbReference>
<feature type="region of interest" description="Disordered" evidence="1">
    <location>
        <begin position="1"/>
        <end position="91"/>
    </location>
</feature>
<dbReference type="AlphaFoldDB" id="A0AAD9PEK8"/>
<dbReference type="SUPFAM" id="SSF49899">
    <property type="entry name" value="Concanavalin A-like lectins/glucanases"/>
    <property type="match status" value="2"/>
</dbReference>
<feature type="compositionally biased region" description="Polar residues" evidence="1">
    <location>
        <begin position="16"/>
        <end position="29"/>
    </location>
</feature>
<dbReference type="InterPro" id="IPR013320">
    <property type="entry name" value="ConA-like_dom_sf"/>
</dbReference>
<dbReference type="SMART" id="SM00449">
    <property type="entry name" value="SPRY"/>
    <property type="match status" value="1"/>
</dbReference>
<proteinExistence type="predicted"/>
<gene>
    <name evidence="3" type="ORF">NP493_17g07014</name>
</gene>
<feature type="compositionally biased region" description="Basic residues" evidence="1">
    <location>
        <begin position="64"/>
        <end position="75"/>
    </location>
</feature>
<name>A0AAD9PEK8_RIDPI</name>
<evidence type="ECO:0000259" key="2">
    <source>
        <dbReference type="PROSITE" id="PS50188"/>
    </source>
</evidence>
<keyword evidence="4" id="KW-1185">Reference proteome</keyword>
<feature type="compositionally biased region" description="Basic and acidic residues" evidence="1">
    <location>
        <begin position="76"/>
        <end position="85"/>
    </location>
</feature>
<evidence type="ECO:0000256" key="1">
    <source>
        <dbReference type="SAM" id="MobiDB-lite"/>
    </source>
</evidence>
<evidence type="ECO:0000313" key="3">
    <source>
        <dbReference type="EMBL" id="KAK2193108.1"/>
    </source>
</evidence>
<dbReference type="Pfam" id="PF00622">
    <property type="entry name" value="SPRY"/>
    <property type="match status" value="1"/>
</dbReference>
<reference evidence="3" key="1">
    <citation type="journal article" date="2023" name="Mol. Biol. Evol.">
        <title>Third-Generation Sequencing Reveals the Adaptive Role of the Epigenome in Three Deep-Sea Polychaetes.</title>
        <authorList>
            <person name="Perez M."/>
            <person name="Aroh O."/>
            <person name="Sun Y."/>
            <person name="Lan Y."/>
            <person name="Juniper S.K."/>
            <person name="Young C.R."/>
            <person name="Angers B."/>
            <person name="Qian P.Y."/>
        </authorList>
    </citation>
    <scope>NUCLEOTIDE SEQUENCE</scope>
    <source>
        <strain evidence="3">R07B-5</strain>
    </source>
</reference>
<dbReference type="InterPro" id="IPR050672">
    <property type="entry name" value="FBXO45-Fsn/SPSB_families"/>
</dbReference>
<sequence>MDNHLETDGDCKSRESLSMLSETNNTDEPLSQKHRQIDHTSQEDTSGLGQDNPASVDNSLETTKRKHRKRKHRKNRGDAEIRHSSGAESSDCIDTSYPDYGWDPYNHGENIVISPDRPNTARRNVASQWTDGVRGIRGFSSGCHVFEISFGDHELGSHCGVGICKADSAMQLQGYYQLFGMKDDSWAWDLPTGSLLHDGMLVGFLPVNVDAKPLTIRLILDSDNGTLSIDRGDGLRHLAFSDINAGDSEKKEELFPAVSLVFGRAEVTINLLTSTNVLVQSTLDDITHDVVATVFKDTIIEEPPSLPVQEKHRCEPSVKNIAKPPEDMSIEEDKTVRVQSLNIRSEHGLVDGELDRMSPGTSTMAAHRTTAVTNNVRRQFSANVEAADSCDDDEDTTELSNMAEKERFLLHLCHGWDATKRGGMLQIYPGLPYICLPSLKFSERVQAVRCREGFSRGRHRWLIRDLKLSTPKVAVEDMSTTHNDLIIGAVSEEHRTFNYGYSMKDIGESAWGWQPSTDITWHGKRSQDDTCDESDNHTGKESADIEVRLNVRRGILTFHRGIEHLSTIEGLTGKVFFPCVWFYRKAWFPVEIQYLAGPAVRMHVDDDSTEIESDDEPTKPLESLGQDLESWGWDLGDKTLRHAGVLLGRFPPLIKEIDLSTCECLRMTVDFHHISGENTVSFSCVSNESGVQPMGIAFVNLSQCVRPAVIIKQGPDDVNVTMEYHCGPECKCGNGPCSWAYGPFH</sequence>
<dbReference type="InterPro" id="IPR003877">
    <property type="entry name" value="SPRY_dom"/>
</dbReference>
<feature type="domain" description="B30.2/SPRY" evidence="2">
    <location>
        <begin position="79"/>
        <end position="276"/>
    </location>
</feature>
<feature type="compositionally biased region" description="Basic and acidic residues" evidence="1">
    <location>
        <begin position="1"/>
        <end position="15"/>
    </location>
</feature>
<dbReference type="Proteomes" id="UP001209878">
    <property type="component" value="Unassembled WGS sequence"/>
</dbReference>
<comment type="caution">
    <text evidence="3">The sequence shown here is derived from an EMBL/GenBank/DDBJ whole genome shotgun (WGS) entry which is preliminary data.</text>
</comment>
<dbReference type="Gene3D" id="2.60.120.920">
    <property type="match status" value="2"/>
</dbReference>
<protein>
    <recommendedName>
        <fullName evidence="2">B30.2/SPRY domain-containing protein</fullName>
    </recommendedName>
</protein>
<dbReference type="PANTHER" id="PTHR12245:SF7">
    <property type="entry name" value="F-BOX_SPRY DOMAIN-CONTAINING PROTEIN 1"/>
    <property type="match status" value="1"/>
</dbReference>